<keyword evidence="4" id="KW-0677">Repeat</keyword>
<evidence type="ECO:0000256" key="4">
    <source>
        <dbReference type="ARBA" id="ARBA00022737"/>
    </source>
</evidence>
<evidence type="ECO:0000256" key="7">
    <source>
        <dbReference type="ARBA" id="ARBA00023125"/>
    </source>
</evidence>
<evidence type="ECO:0000256" key="2">
    <source>
        <dbReference type="ARBA" id="ARBA00006991"/>
    </source>
</evidence>
<dbReference type="EMBL" id="JAFNEN010000051">
    <property type="protein sequence ID" value="KAG8197769.1"/>
    <property type="molecule type" value="Genomic_DNA"/>
</dbReference>
<proteinExistence type="inferred from homology"/>
<keyword evidence="5 9" id="KW-0863">Zinc-finger</keyword>
<dbReference type="SMART" id="SM00355">
    <property type="entry name" value="ZnF_C2H2"/>
    <property type="match status" value="8"/>
</dbReference>
<dbReference type="AlphaFoldDB" id="A0AAV6VPG2"/>
<keyword evidence="6" id="KW-0862">Zinc</keyword>
<accession>A0AAV6VPG2</accession>
<dbReference type="InterPro" id="IPR013087">
    <property type="entry name" value="Znf_C2H2_type"/>
</dbReference>
<sequence length="297" mass="34228">MAHPCDLCCEVLATEDDLFLHLATHADLNINLELENNHFSQETPVESLLASTEKLLYICEICKAECPTISDLKTHVLGHSNDKILFENPVKSEEPSPLELSSTSLALSHISVKTNNNQLQYQCEICDKTFSSWTHTKRHLLMHTGEKPHQCNVCGKGFAQKTDMLRHFKTHTGQRDYRCEICEKTFTLKSNLKSHLLTHSSDKAHQCHLCEKWFALKSYLSAHLRWHQKRQHKCDVCGEVFNQRKGLLSHQLLQHSRAQQYQCNVCSISFTEKNNLDIHSLIHEDFENLCSWSVYLS</sequence>
<dbReference type="GO" id="GO:0000978">
    <property type="term" value="F:RNA polymerase II cis-regulatory region sequence-specific DNA binding"/>
    <property type="evidence" value="ECO:0007669"/>
    <property type="project" value="TreeGrafter"/>
</dbReference>
<dbReference type="Proteomes" id="UP000827092">
    <property type="component" value="Unassembled WGS sequence"/>
</dbReference>
<dbReference type="PROSITE" id="PS00028">
    <property type="entry name" value="ZINC_FINGER_C2H2_1"/>
    <property type="match status" value="8"/>
</dbReference>
<evidence type="ECO:0000256" key="1">
    <source>
        <dbReference type="ARBA" id="ARBA00004123"/>
    </source>
</evidence>
<feature type="domain" description="C2H2-type" evidence="10">
    <location>
        <begin position="177"/>
        <end position="204"/>
    </location>
</feature>
<comment type="caution">
    <text evidence="11">The sequence shown here is derived from an EMBL/GenBank/DDBJ whole genome shotgun (WGS) entry which is preliminary data.</text>
</comment>
<dbReference type="InterPro" id="IPR036236">
    <property type="entry name" value="Znf_C2H2_sf"/>
</dbReference>
<evidence type="ECO:0000256" key="6">
    <source>
        <dbReference type="ARBA" id="ARBA00022833"/>
    </source>
</evidence>
<reference evidence="11 12" key="1">
    <citation type="journal article" date="2022" name="Nat. Ecol. Evol.">
        <title>A masculinizing supergene underlies an exaggerated male reproductive morph in a spider.</title>
        <authorList>
            <person name="Hendrickx F."/>
            <person name="De Corte Z."/>
            <person name="Sonet G."/>
            <person name="Van Belleghem S.M."/>
            <person name="Kostlbacher S."/>
            <person name="Vangestel C."/>
        </authorList>
    </citation>
    <scope>NUCLEOTIDE SEQUENCE [LARGE SCALE GENOMIC DNA]</scope>
    <source>
        <strain evidence="11">W744_W776</strain>
    </source>
</reference>
<dbReference type="SUPFAM" id="SSF57667">
    <property type="entry name" value="beta-beta-alpha zinc fingers"/>
    <property type="match status" value="4"/>
</dbReference>
<evidence type="ECO:0000256" key="5">
    <source>
        <dbReference type="ARBA" id="ARBA00022771"/>
    </source>
</evidence>
<keyword evidence="3" id="KW-0479">Metal-binding</keyword>
<keyword evidence="7" id="KW-0238">DNA-binding</keyword>
<evidence type="ECO:0000313" key="12">
    <source>
        <dbReference type="Proteomes" id="UP000827092"/>
    </source>
</evidence>
<organism evidence="11 12">
    <name type="scientific">Oedothorax gibbosus</name>
    <dbReference type="NCBI Taxonomy" id="931172"/>
    <lineage>
        <taxon>Eukaryota</taxon>
        <taxon>Metazoa</taxon>
        <taxon>Ecdysozoa</taxon>
        <taxon>Arthropoda</taxon>
        <taxon>Chelicerata</taxon>
        <taxon>Arachnida</taxon>
        <taxon>Araneae</taxon>
        <taxon>Araneomorphae</taxon>
        <taxon>Entelegynae</taxon>
        <taxon>Araneoidea</taxon>
        <taxon>Linyphiidae</taxon>
        <taxon>Erigoninae</taxon>
        <taxon>Oedothorax</taxon>
    </lineage>
</organism>
<dbReference type="Pfam" id="PF13912">
    <property type="entry name" value="zf-C2H2_6"/>
    <property type="match status" value="1"/>
</dbReference>
<dbReference type="PANTHER" id="PTHR24390:SF159">
    <property type="entry name" value="GROWTH FACTOR INDEPENDENT 1 TRANSCRIPTIONAL REPRESSOR"/>
    <property type="match status" value="1"/>
</dbReference>
<evidence type="ECO:0000256" key="3">
    <source>
        <dbReference type="ARBA" id="ARBA00022723"/>
    </source>
</evidence>
<feature type="domain" description="C2H2-type" evidence="10">
    <location>
        <begin position="232"/>
        <end position="260"/>
    </location>
</feature>
<dbReference type="FunFam" id="3.30.160.60:FF:000688">
    <property type="entry name" value="zinc finger protein 197 isoform X1"/>
    <property type="match status" value="1"/>
</dbReference>
<dbReference type="FunFam" id="3.30.160.60:FF:000663">
    <property type="entry name" value="Zinc finger protein 45"/>
    <property type="match status" value="1"/>
</dbReference>
<evidence type="ECO:0000259" key="10">
    <source>
        <dbReference type="PROSITE" id="PS50157"/>
    </source>
</evidence>
<dbReference type="PROSITE" id="PS50157">
    <property type="entry name" value="ZINC_FINGER_C2H2_2"/>
    <property type="match status" value="6"/>
</dbReference>
<gene>
    <name evidence="11" type="ORF">JTE90_006810</name>
</gene>
<dbReference type="Pfam" id="PF12874">
    <property type="entry name" value="zf-met"/>
    <property type="match status" value="1"/>
</dbReference>
<feature type="domain" description="C2H2-type" evidence="10">
    <location>
        <begin position="121"/>
        <end position="148"/>
    </location>
</feature>
<dbReference type="Pfam" id="PF00096">
    <property type="entry name" value="zf-C2H2"/>
    <property type="match status" value="5"/>
</dbReference>
<feature type="domain" description="C2H2-type" evidence="10">
    <location>
        <begin position="205"/>
        <end position="232"/>
    </location>
</feature>
<evidence type="ECO:0000256" key="8">
    <source>
        <dbReference type="ARBA" id="ARBA00023242"/>
    </source>
</evidence>
<feature type="domain" description="C2H2-type" evidence="10">
    <location>
        <begin position="149"/>
        <end position="176"/>
    </location>
</feature>
<feature type="domain" description="C2H2-type" evidence="10">
    <location>
        <begin position="261"/>
        <end position="288"/>
    </location>
</feature>
<protein>
    <recommendedName>
        <fullName evidence="10">C2H2-type domain-containing protein</fullName>
    </recommendedName>
</protein>
<comment type="subcellular location">
    <subcellularLocation>
        <location evidence="1">Nucleus</location>
    </subcellularLocation>
</comment>
<dbReference type="PANTHER" id="PTHR24390">
    <property type="entry name" value="ZINC FINGER PROTEIN"/>
    <property type="match status" value="1"/>
</dbReference>
<keyword evidence="8" id="KW-0539">Nucleus</keyword>
<evidence type="ECO:0000313" key="11">
    <source>
        <dbReference type="EMBL" id="KAG8197769.1"/>
    </source>
</evidence>
<dbReference type="GO" id="GO:0006357">
    <property type="term" value="P:regulation of transcription by RNA polymerase II"/>
    <property type="evidence" value="ECO:0007669"/>
    <property type="project" value="TreeGrafter"/>
</dbReference>
<dbReference type="Gene3D" id="3.30.160.60">
    <property type="entry name" value="Classic Zinc Finger"/>
    <property type="match status" value="6"/>
</dbReference>
<evidence type="ECO:0000256" key="9">
    <source>
        <dbReference type="PROSITE-ProRule" id="PRU00042"/>
    </source>
</evidence>
<dbReference type="GO" id="GO:0005634">
    <property type="term" value="C:nucleus"/>
    <property type="evidence" value="ECO:0007669"/>
    <property type="project" value="UniProtKB-SubCell"/>
</dbReference>
<dbReference type="GO" id="GO:0008270">
    <property type="term" value="F:zinc ion binding"/>
    <property type="evidence" value="ECO:0007669"/>
    <property type="project" value="UniProtKB-KW"/>
</dbReference>
<keyword evidence="12" id="KW-1185">Reference proteome</keyword>
<name>A0AAV6VPG2_9ARAC</name>
<comment type="similarity">
    <text evidence="2">Belongs to the krueppel C2H2-type zinc-finger protein family.</text>
</comment>
<dbReference type="GO" id="GO:0003700">
    <property type="term" value="F:DNA-binding transcription factor activity"/>
    <property type="evidence" value="ECO:0007669"/>
    <property type="project" value="TreeGrafter"/>
</dbReference>